<evidence type="ECO:0000313" key="2">
    <source>
        <dbReference type="EMBL" id="ENX20187.1"/>
    </source>
</evidence>
<accession>N9PZI9</accession>
<evidence type="ECO:0000313" key="3">
    <source>
        <dbReference type="Proteomes" id="UP000013173"/>
    </source>
</evidence>
<feature type="domain" description="Bacteriophage Mu GpT" evidence="1">
    <location>
        <begin position="239"/>
        <end position="305"/>
    </location>
</feature>
<protein>
    <recommendedName>
        <fullName evidence="1">Bacteriophage Mu GpT domain-containing protein</fullName>
    </recommendedName>
</protein>
<sequence length="308" mass="33748">MKFTAENAKQVLAHLFTGIKSTFNKSLNETEATWQLIATEVPSTGSAENYAWLGKFPKLKEWIGEKTIKRLEGHGYTIKNRSFESTVAIHKHEIDDGELVGVSTIFASMGEEAKQFPQDLVFEALTTGFKNKCYDGKPFYATDHPYGEKGKQSFSNKLTKKLSYASLADAEASFGAAVELMTGLKDENGRSLKIKPTLLVVPPTLETTATALMTVSKFADGTENIYKGKVEVLVDAGLETDTEWHLLATKKVIKPIIFQNRKKPELVSKTSLESDDVFNRGEYAFGVEARGAAGYGLPQLAVGSTGTT</sequence>
<proteinExistence type="predicted"/>
<dbReference type="Pfam" id="PF10124">
    <property type="entry name" value="Mu-like_gpT"/>
    <property type="match status" value="3"/>
</dbReference>
<dbReference type="OrthoDB" id="9804833at2"/>
<name>N9PZI9_9GAMM</name>
<gene>
    <name evidence="2" type="ORF">F892_03110</name>
</gene>
<evidence type="ECO:0000259" key="1">
    <source>
        <dbReference type="Pfam" id="PF10124"/>
    </source>
</evidence>
<keyword evidence="3" id="KW-1185">Reference proteome</keyword>
<dbReference type="AlphaFoldDB" id="N9PZI9"/>
<dbReference type="PATRIC" id="fig|1217706.3.peg.3026"/>
<dbReference type="GeneID" id="303682648"/>
<dbReference type="Proteomes" id="UP000013173">
    <property type="component" value="Unassembled WGS sequence"/>
</dbReference>
<dbReference type="RefSeq" id="WP_005259508.1">
    <property type="nucleotide sequence ID" value="NZ_BMDR01000002.1"/>
</dbReference>
<feature type="domain" description="Bacteriophage Mu GpT" evidence="1">
    <location>
        <begin position="12"/>
        <end position="158"/>
    </location>
</feature>
<reference evidence="2 3" key="1">
    <citation type="submission" date="2013-02" db="EMBL/GenBank/DDBJ databases">
        <title>The Genome Sequence of Acinetobacter sp. NIPH 2168.</title>
        <authorList>
            <consortium name="The Broad Institute Genome Sequencing Platform"/>
            <consortium name="The Broad Institute Genome Sequencing Center for Infectious Disease"/>
            <person name="Cerqueira G."/>
            <person name="Feldgarden M."/>
            <person name="Courvalin P."/>
            <person name="Perichon B."/>
            <person name="Grillot-Courvalin C."/>
            <person name="Clermont D."/>
            <person name="Rocha E."/>
            <person name="Yoon E.-J."/>
            <person name="Nemec A."/>
            <person name="Walker B."/>
            <person name="Young S.K."/>
            <person name="Zeng Q."/>
            <person name="Gargeya S."/>
            <person name="Fitzgerald M."/>
            <person name="Haas B."/>
            <person name="Abouelleil A."/>
            <person name="Alvarado L."/>
            <person name="Arachchi H.M."/>
            <person name="Berlin A.M."/>
            <person name="Chapman S.B."/>
            <person name="Dewar J."/>
            <person name="Goldberg J."/>
            <person name="Griggs A."/>
            <person name="Gujja S."/>
            <person name="Hansen M."/>
            <person name="Howarth C."/>
            <person name="Imamovic A."/>
            <person name="Larimer J."/>
            <person name="McCowan C."/>
            <person name="Murphy C."/>
            <person name="Neiman D."/>
            <person name="Pearson M."/>
            <person name="Priest M."/>
            <person name="Roberts A."/>
            <person name="Saif S."/>
            <person name="Shea T."/>
            <person name="Sisk P."/>
            <person name="Sykes S."/>
            <person name="Wortman J."/>
            <person name="Nusbaum C."/>
            <person name="Birren B."/>
        </authorList>
    </citation>
    <scope>NUCLEOTIDE SEQUENCE [LARGE SCALE GENOMIC DNA]</scope>
    <source>
        <strain evidence="2 3">NIPH 2168</strain>
    </source>
</reference>
<dbReference type="HOGENOM" id="CLU_784834_0_0_6"/>
<dbReference type="InterPro" id="IPR018774">
    <property type="entry name" value="Phage_Mu_GpT"/>
</dbReference>
<feature type="domain" description="Bacteriophage Mu GpT" evidence="1">
    <location>
        <begin position="171"/>
        <end position="235"/>
    </location>
</feature>
<organism evidence="2 3">
    <name type="scientific">Acinetobacter vivianii</name>
    <dbReference type="NCBI Taxonomy" id="1776742"/>
    <lineage>
        <taxon>Bacteria</taxon>
        <taxon>Pseudomonadati</taxon>
        <taxon>Pseudomonadota</taxon>
        <taxon>Gammaproteobacteria</taxon>
        <taxon>Moraxellales</taxon>
        <taxon>Moraxellaceae</taxon>
        <taxon>Acinetobacter</taxon>
    </lineage>
</organism>
<comment type="caution">
    <text evidence="2">The sequence shown here is derived from an EMBL/GenBank/DDBJ whole genome shotgun (WGS) entry which is preliminary data.</text>
</comment>
<dbReference type="EMBL" id="APRW01000014">
    <property type="protein sequence ID" value="ENX20187.1"/>
    <property type="molecule type" value="Genomic_DNA"/>
</dbReference>